<keyword evidence="6" id="KW-0032">Aminotransferase</keyword>
<evidence type="ECO:0000256" key="1">
    <source>
        <dbReference type="ARBA" id="ARBA00001933"/>
    </source>
</evidence>
<dbReference type="PROSITE" id="PS00599">
    <property type="entry name" value="AA_TRANSFER_CLASS_2"/>
    <property type="match status" value="1"/>
</dbReference>
<dbReference type="InterPro" id="IPR001917">
    <property type="entry name" value="Aminotrans_II_pyridoxalP_BS"/>
</dbReference>
<accession>A0ABU5VXT9</accession>
<dbReference type="InterPro" id="IPR050087">
    <property type="entry name" value="AON_synthase_class-II"/>
</dbReference>
<gene>
    <name evidence="6" type="ORF">SHI21_16710</name>
</gene>
<dbReference type="InterPro" id="IPR015422">
    <property type="entry name" value="PyrdxlP-dep_Trfase_small"/>
</dbReference>
<evidence type="ECO:0000256" key="4">
    <source>
        <dbReference type="RuleBase" id="RU003693"/>
    </source>
</evidence>
<dbReference type="CDD" id="cd06454">
    <property type="entry name" value="KBL_like"/>
    <property type="match status" value="1"/>
</dbReference>
<dbReference type="InterPro" id="IPR004839">
    <property type="entry name" value="Aminotransferase_I/II_large"/>
</dbReference>
<comment type="similarity">
    <text evidence="4">Belongs to the class-II pyridoxal-phosphate-dependent aminotransferase family.</text>
</comment>
<comment type="caution">
    <text evidence="6">The sequence shown here is derived from an EMBL/GenBank/DDBJ whole genome shotgun (WGS) entry which is preliminary data.</text>
</comment>
<sequence length="420" mass="46123">MKHNTQETLQGQEMDSTIKRAMRKPFSDSKIIERANLLRDNDLYFFFRAIEETAASTVTVKGQKQIMIGSNNYLGLTHHPLVKEAAIKAIEKYGTGCTGSRFLNGNLNIHDELDVKLAEYLGHEKAIVFSTGMQANLGALSAICGPKDLMLFDSENHASIIDASRLAIGTTFKYKHNDMSSLEELLESNVSRFNRVIIVADGVFSMTGDILRLPEIVALAKKYGAYVYVDDAHGLGVMGHQGRGTMNHFDVTKDVDFNMGTFSKSFASIGGVISGSADAIDYVRHSARSFMFSASMPPAAVATVSACIDVVTSDDSILANLWSNVEFMRKGFQELGFYTYGSQTPIIPLFVGDDMKAVKMTKYLESKGVFATPVLPPAVPKGEALIRTSYMASHDRADLTKVLEVFAEAKKVFEIPSHLH</sequence>
<keyword evidence="2" id="KW-0808">Transferase</keyword>
<evidence type="ECO:0000256" key="2">
    <source>
        <dbReference type="ARBA" id="ARBA00022679"/>
    </source>
</evidence>
<name>A0ABU5VXT9_9BACT</name>
<dbReference type="Gene3D" id="3.40.640.10">
    <property type="entry name" value="Type I PLP-dependent aspartate aminotransferase-like (Major domain)"/>
    <property type="match status" value="1"/>
</dbReference>
<evidence type="ECO:0000259" key="5">
    <source>
        <dbReference type="Pfam" id="PF00155"/>
    </source>
</evidence>
<dbReference type="SUPFAM" id="SSF53383">
    <property type="entry name" value="PLP-dependent transferases"/>
    <property type="match status" value="1"/>
</dbReference>
<dbReference type="GO" id="GO:0008483">
    <property type="term" value="F:transaminase activity"/>
    <property type="evidence" value="ECO:0007669"/>
    <property type="project" value="UniProtKB-KW"/>
</dbReference>
<protein>
    <submittedName>
        <fullName evidence="6">Pyridoxal phosphate-dependent aminotransferase family protein</fullName>
    </submittedName>
</protein>
<dbReference type="InterPro" id="IPR015421">
    <property type="entry name" value="PyrdxlP-dep_Trfase_major"/>
</dbReference>
<dbReference type="RefSeq" id="WP_323578055.1">
    <property type="nucleotide sequence ID" value="NZ_JAYGJQ010000002.1"/>
</dbReference>
<dbReference type="Proteomes" id="UP001302274">
    <property type="component" value="Unassembled WGS sequence"/>
</dbReference>
<reference evidence="6 7" key="1">
    <citation type="submission" date="2023-11" db="EMBL/GenBank/DDBJ databases">
        <title>A Novel Polar Bacteriovorax (B. antarcticus) Isolated from the Biocrust in Antarctica.</title>
        <authorList>
            <person name="Mun W."/>
            <person name="Choi S.Y."/>
            <person name="Mitchell R.J."/>
        </authorList>
    </citation>
    <scope>NUCLEOTIDE SEQUENCE [LARGE SCALE GENOMIC DNA]</scope>
    <source>
        <strain evidence="6 7">PP10</strain>
    </source>
</reference>
<keyword evidence="7" id="KW-1185">Reference proteome</keyword>
<proteinExistence type="inferred from homology"/>
<dbReference type="Pfam" id="PF00155">
    <property type="entry name" value="Aminotran_1_2"/>
    <property type="match status" value="1"/>
</dbReference>
<dbReference type="Gene3D" id="3.90.1150.10">
    <property type="entry name" value="Aspartate Aminotransferase, domain 1"/>
    <property type="match status" value="1"/>
</dbReference>
<evidence type="ECO:0000313" key="7">
    <source>
        <dbReference type="Proteomes" id="UP001302274"/>
    </source>
</evidence>
<evidence type="ECO:0000256" key="3">
    <source>
        <dbReference type="ARBA" id="ARBA00022898"/>
    </source>
</evidence>
<dbReference type="EMBL" id="JAYGJQ010000002">
    <property type="protein sequence ID" value="MEA9357874.1"/>
    <property type="molecule type" value="Genomic_DNA"/>
</dbReference>
<evidence type="ECO:0000313" key="6">
    <source>
        <dbReference type="EMBL" id="MEA9357874.1"/>
    </source>
</evidence>
<dbReference type="InterPro" id="IPR015424">
    <property type="entry name" value="PyrdxlP-dep_Trfase"/>
</dbReference>
<dbReference type="PANTHER" id="PTHR13693">
    <property type="entry name" value="CLASS II AMINOTRANSFERASE/8-AMINO-7-OXONONANOATE SYNTHASE"/>
    <property type="match status" value="1"/>
</dbReference>
<comment type="cofactor">
    <cofactor evidence="1 4">
        <name>pyridoxal 5'-phosphate</name>
        <dbReference type="ChEBI" id="CHEBI:597326"/>
    </cofactor>
</comment>
<feature type="domain" description="Aminotransferase class I/classII large" evidence="5">
    <location>
        <begin position="64"/>
        <end position="405"/>
    </location>
</feature>
<organism evidence="6 7">
    <name type="scientific">Bacteriovorax antarcticus</name>
    <dbReference type="NCBI Taxonomy" id="3088717"/>
    <lineage>
        <taxon>Bacteria</taxon>
        <taxon>Pseudomonadati</taxon>
        <taxon>Bdellovibrionota</taxon>
        <taxon>Bacteriovoracia</taxon>
        <taxon>Bacteriovoracales</taxon>
        <taxon>Bacteriovoracaceae</taxon>
        <taxon>Bacteriovorax</taxon>
    </lineage>
</organism>
<keyword evidence="3 4" id="KW-0663">Pyridoxal phosphate</keyword>
<dbReference type="PANTHER" id="PTHR13693:SF3">
    <property type="entry name" value="LD36009P"/>
    <property type="match status" value="1"/>
</dbReference>